<proteinExistence type="predicted"/>
<sequence>MPIRPLCRTHLRWARLLGGPNAWVGLLISIFTSFWLSRDPSIHTGPPQESESFA</sequence>
<accession>A0A9P7RIC7</accession>
<organism evidence="2 3">
    <name type="scientific">Colletotrichum scovillei</name>
    <dbReference type="NCBI Taxonomy" id="1209932"/>
    <lineage>
        <taxon>Eukaryota</taxon>
        <taxon>Fungi</taxon>
        <taxon>Dikarya</taxon>
        <taxon>Ascomycota</taxon>
        <taxon>Pezizomycotina</taxon>
        <taxon>Sordariomycetes</taxon>
        <taxon>Hypocreomycetidae</taxon>
        <taxon>Glomerellales</taxon>
        <taxon>Glomerellaceae</taxon>
        <taxon>Colletotrichum</taxon>
        <taxon>Colletotrichum acutatum species complex</taxon>
    </lineage>
</organism>
<keyword evidence="1" id="KW-0472">Membrane</keyword>
<protein>
    <submittedName>
        <fullName evidence="2">Uncharacterized protein</fullName>
    </submittedName>
</protein>
<comment type="caution">
    <text evidence="2">The sequence shown here is derived from an EMBL/GenBank/DDBJ whole genome shotgun (WGS) entry which is preliminary data.</text>
</comment>
<keyword evidence="3" id="KW-1185">Reference proteome</keyword>
<reference evidence="2" key="1">
    <citation type="submission" date="2021-05" db="EMBL/GenBank/DDBJ databases">
        <title>Comparative genomics of three Colletotrichum scovillei strains and genetic complementation revealed genes involved fungal growth and virulence on chili pepper.</title>
        <authorList>
            <person name="Hsieh D.-K."/>
            <person name="Chuang S.-C."/>
            <person name="Chen C.-Y."/>
            <person name="Chao Y.-T."/>
            <person name="Lu M.-Y.J."/>
            <person name="Lee M.-H."/>
            <person name="Shih M.-C."/>
        </authorList>
    </citation>
    <scope>NUCLEOTIDE SEQUENCE</scope>
    <source>
        <strain evidence="2">Coll-153</strain>
    </source>
</reference>
<evidence type="ECO:0000256" key="1">
    <source>
        <dbReference type="SAM" id="Phobius"/>
    </source>
</evidence>
<evidence type="ECO:0000313" key="2">
    <source>
        <dbReference type="EMBL" id="KAG7059148.1"/>
    </source>
</evidence>
<dbReference type="EMBL" id="JAESDN010000001">
    <property type="protein sequence ID" value="KAG7059148.1"/>
    <property type="molecule type" value="Genomic_DNA"/>
</dbReference>
<gene>
    <name evidence="2" type="ORF">JMJ77_006516</name>
</gene>
<keyword evidence="1" id="KW-1133">Transmembrane helix</keyword>
<dbReference type="Proteomes" id="UP000699042">
    <property type="component" value="Unassembled WGS sequence"/>
</dbReference>
<keyword evidence="1" id="KW-0812">Transmembrane</keyword>
<dbReference type="AlphaFoldDB" id="A0A9P7RIC7"/>
<name>A0A9P7RIC7_9PEZI</name>
<feature type="transmembrane region" description="Helical" evidence="1">
    <location>
        <begin position="12"/>
        <end position="36"/>
    </location>
</feature>
<evidence type="ECO:0000313" key="3">
    <source>
        <dbReference type="Proteomes" id="UP000699042"/>
    </source>
</evidence>